<accession>A0A9Q0AJJ3</accession>
<protein>
    <recommendedName>
        <fullName evidence="1">SnoaL-like domain-containing protein</fullName>
    </recommendedName>
</protein>
<dbReference type="OrthoDB" id="4456362at2759"/>
<feature type="domain" description="SnoaL-like" evidence="1">
    <location>
        <begin position="9"/>
        <end position="140"/>
    </location>
</feature>
<organism evidence="2 3">
    <name type="scientific">Neoarthrinium moseri</name>
    <dbReference type="NCBI Taxonomy" id="1658444"/>
    <lineage>
        <taxon>Eukaryota</taxon>
        <taxon>Fungi</taxon>
        <taxon>Dikarya</taxon>
        <taxon>Ascomycota</taxon>
        <taxon>Pezizomycotina</taxon>
        <taxon>Sordariomycetes</taxon>
        <taxon>Xylariomycetidae</taxon>
        <taxon>Amphisphaeriales</taxon>
        <taxon>Apiosporaceae</taxon>
        <taxon>Neoarthrinium</taxon>
    </lineage>
</organism>
<dbReference type="AlphaFoldDB" id="A0A9Q0AJJ3"/>
<dbReference type="Gene3D" id="3.10.450.50">
    <property type="match status" value="1"/>
</dbReference>
<reference evidence="2" key="1">
    <citation type="submission" date="2021-03" db="EMBL/GenBank/DDBJ databases">
        <title>Revisited historic fungal species revealed as producer of novel bioactive compounds through whole genome sequencing and comparative genomics.</title>
        <authorList>
            <person name="Vignolle G.A."/>
            <person name="Hochenegger N."/>
            <person name="Mach R.L."/>
            <person name="Mach-Aigner A.R."/>
            <person name="Javad Rahimi M."/>
            <person name="Salim K.A."/>
            <person name="Chan C.M."/>
            <person name="Lim L.B.L."/>
            <person name="Cai F."/>
            <person name="Druzhinina I.S."/>
            <person name="U'Ren J.M."/>
            <person name="Derntl C."/>
        </authorList>
    </citation>
    <scope>NUCLEOTIDE SEQUENCE</scope>
    <source>
        <strain evidence="2">TUCIM 5799</strain>
    </source>
</reference>
<evidence type="ECO:0000259" key="1">
    <source>
        <dbReference type="Pfam" id="PF13577"/>
    </source>
</evidence>
<dbReference type="SUPFAM" id="SSF54427">
    <property type="entry name" value="NTF2-like"/>
    <property type="match status" value="1"/>
</dbReference>
<dbReference type="EMBL" id="JAFIMR010000041">
    <property type="protein sequence ID" value="KAI1857070.1"/>
    <property type="molecule type" value="Genomic_DNA"/>
</dbReference>
<dbReference type="InterPro" id="IPR032710">
    <property type="entry name" value="NTF2-like_dom_sf"/>
</dbReference>
<dbReference type="Pfam" id="PF13577">
    <property type="entry name" value="SnoaL_4"/>
    <property type="match status" value="1"/>
</dbReference>
<evidence type="ECO:0000313" key="2">
    <source>
        <dbReference type="EMBL" id="KAI1857070.1"/>
    </source>
</evidence>
<evidence type="ECO:0000313" key="3">
    <source>
        <dbReference type="Proteomes" id="UP000829685"/>
    </source>
</evidence>
<proteinExistence type="predicted"/>
<comment type="caution">
    <text evidence="2">The sequence shown here is derived from an EMBL/GenBank/DDBJ whole genome shotgun (WGS) entry which is preliminary data.</text>
</comment>
<keyword evidence="3" id="KW-1185">Reference proteome</keyword>
<sequence>MSLPPPDVIAAITRKKARYGRYADTKQWHKYEGDVSLPSTRYRFLDVSGAPLRVGGFGVLVFDSTRTFTAFFTRFFANLQTLHNIGPGDFEQVRADEVKVVWGFEDQLLVPPLGALAEIRGGGFYYETWRLTGGDWFLHDLEMKRTYQKETLLVKFALSLQNLLGISFF</sequence>
<dbReference type="InterPro" id="IPR037401">
    <property type="entry name" value="SnoaL-like"/>
</dbReference>
<dbReference type="Proteomes" id="UP000829685">
    <property type="component" value="Unassembled WGS sequence"/>
</dbReference>
<gene>
    <name evidence="2" type="ORF">JX265_011271</name>
</gene>
<name>A0A9Q0AJJ3_9PEZI</name>